<dbReference type="PANTHER" id="PTHR34610">
    <property type="entry name" value="SSL7007 PROTEIN"/>
    <property type="match status" value="1"/>
</dbReference>
<sequence length="141" mass="16102">MKIVLDTNILWVSISRRSETHWIFRAILDGTITLCVTTDILDEYAEIMTQKLGFEASETVLSTFDHLPNVKLITRYYRWSAIKADPDDDKFVDCAVASDAVCIVSEDGHFKVLKKLPFPKVNWLRVGEFTIAFKSKLTNLS</sequence>
<organism evidence="2 3">
    <name type="scientific">Runella defluvii</name>
    <dbReference type="NCBI Taxonomy" id="370973"/>
    <lineage>
        <taxon>Bacteria</taxon>
        <taxon>Pseudomonadati</taxon>
        <taxon>Bacteroidota</taxon>
        <taxon>Cytophagia</taxon>
        <taxon>Cytophagales</taxon>
        <taxon>Spirosomataceae</taxon>
        <taxon>Runella</taxon>
    </lineage>
</organism>
<name>A0A7W5ZG61_9BACT</name>
<dbReference type="Pfam" id="PF13470">
    <property type="entry name" value="PIN_3"/>
    <property type="match status" value="1"/>
</dbReference>
<comment type="caution">
    <text evidence="2">The sequence shown here is derived from an EMBL/GenBank/DDBJ whole genome shotgun (WGS) entry which is preliminary data.</text>
</comment>
<evidence type="ECO:0000313" key="2">
    <source>
        <dbReference type="EMBL" id="MBB3836198.1"/>
    </source>
</evidence>
<dbReference type="SUPFAM" id="SSF88723">
    <property type="entry name" value="PIN domain-like"/>
    <property type="match status" value="1"/>
</dbReference>
<keyword evidence="3" id="KW-1185">Reference proteome</keyword>
<dbReference type="RefSeq" id="WP_183970980.1">
    <property type="nucleotide sequence ID" value="NZ_JACIBY010000001.1"/>
</dbReference>
<dbReference type="Proteomes" id="UP000541352">
    <property type="component" value="Unassembled WGS sequence"/>
</dbReference>
<reference evidence="2 3" key="1">
    <citation type="submission" date="2020-08" db="EMBL/GenBank/DDBJ databases">
        <title>Genomic Encyclopedia of Type Strains, Phase IV (KMG-IV): sequencing the most valuable type-strain genomes for metagenomic binning, comparative biology and taxonomic classification.</title>
        <authorList>
            <person name="Goeker M."/>
        </authorList>
    </citation>
    <scope>NUCLEOTIDE SEQUENCE [LARGE SCALE GENOMIC DNA]</scope>
    <source>
        <strain evidence="2 3">DSM 17976</strain>
    </source>
</reference>
<dbReference type="NCBIfam" id="TIGR00305">
    <property type="entry name" value="putative toxin-antitoxin system toxin component, PIN family"/>
    <property type="match status" value="1"/>
</dbReference>
<dbReference type="AlphaFoldDB" id="A0A7W5ZG61"/>
<dbReference type="Gene3D" id="3.40.50.1010">
    <property type="entry name" value="5'-nuclease"/>
    <property type="match status" value="1"/>
</dbReference>
<feature type="domain" description="PIN" evidence="1">
    <location>
        <begin position="2"/>
        <end position="107"/>
    </location>
</feature>
<evidence type="ECO:0000259" key="1">
    <source>
        <dbReference type="Pfam" id="PF13470"/>
    </source>
</evidence>
<proteinExistence type="predicted"/>
<dbReference type="InterPro" id="IPR002850">
    <property type="entry name" value="PIN_toxin-like"/>
</dbReference>
<gene>
    <name evidence="2" type="ORF">FHS57_000180</name>
</gene>
<dbReference type="EMBL" id="JACIBY010000001">
    <property type="protein sequence ID" value="MBB3836198.1"/>
    <property type="molecule type" value="Genomic_DNA"/>
</dbReference>
<dbReference type="PANTHER" id="PTHR34610:SF3">
    <property type="entry name" value="SSL7007 PROTEIN"/>
    <property type="match status" value="1"/>
</dbReference>
<accession>A0A7W5ZG61</accession>
<dbReference type="InterPro" id="IPR029060">
    <property type="entry name" value="PIN-like_dom_sf"/>
</dbReference>
<protein>
    <submittedName>
        <fullName evidence="2">Putative PIN family toxin of toxin-antitoxin system</fullName>
    </submittedName>
</protein>
<evidence type="ECO:0000313" key="3">
    <source>
        <dbReference type="Proteomes" id="UP000541352"/>
    </source>
</evidence>
<dbReference type="InterPro" id="IPR002716">
    <property type="entry name" value="PIN_dom"/>
</dbReference>